<evidence type="ECO:0000256" key="10">
    <source>
        <dbReference type="ARBA" id="ARBA00023310"/>
    </source>
</evidence>
<evidence type="ECO:0000256" key="11">
    <source>
        <dbReference type="ARBA" id="ARBA00025198"/>
    </source>
</evidence>
<evidence type="ECO:0000256" key="12">
    <source>
        <dbReference type="ARBA" id="ARBA00037847"/>
    </source>
</evidence>
<evidence type="ECO:0000256" key="2">
    <source>
        <dbReference type="ARBA" id="ARBA00022448"/>
    </source>
</evidence>
<dbReference type="GO" id="GO:0005886">
    <property type="term" value="C:plasma membrane"/>
    <property type="evidence" value="ECO:0007669"/>
    <property type="project" value="UniProtKB-SubCell"/>
</dbReference>
<dbReference type="InterPro" id="IPR005864">
    <property type="entry name" value="ATP_synth_F0_bsu_bac"/>
</dbReference>
<reference evidence="16 17" key="1">
    <citation type="submission" date="2016-11" db="EMBL/GenBank/DDBJ databases">
        <authorList>
            <person name="Jaros S."/>
            <person name="Januszkiewicz K."/>
            <person name="Wedrychowicz H."/>
        </authorList>
    </citation>
    <scope>NUCLEOTIDE SEQUENCE [LARGE SCALE GENOMIC DNA]</scope>
    <source>
        <strain evidence="16 17">DSM 17918</strain>
    </source>
</reference>
<dbReference type="Pfam" id="PF00430">
    <property type="entry name" value="ATP-synt_B"/>
    <property type="match status" value="1"/>
</dbReference>
<evidence type="ECO:0000256" key="9">
    <source>
        <dbReference type="ARBA" id="ARBA00023136"/>
    </source>
</evidence>
<dbReference type="GO" id="GO:0046961">
    <property type="term" value="F:proton-transporting ATPase activity, rotational mechanism"/>
    <property type="evidence" value="ECO:0007669"/>
    <property type="project" value="TreeGrafter"/>
</dbReference>
<dbReference type="RefSeq" id="WP_073342511.1">
    <property type="nucleotide sequence ID" value="NZ_FQVH01000009.1"/>
</dbReference>
<proteinExistence type="inferred from homology"/>
<keyword evidence="15" id="KW-0175">Coiled coil</keyword>
<evidence type="ECO:0000256" key="8">
    <source>
        <dbReference type="ARBA" id="ARBA00023065"/>
    </source>
</evidence>
<evidence type="ECO:0000313" key="16">
    <source>
        <dbReference type="EMBL" id="SHE98636.1"/>
    </source>
</evidence>
<dbReference type="InterPro" id="IPR050059">
    <property type="entry name" value="ATP_synthase_B_chain"/>
</dbReference>
<comment type="subcellular location">
    <subcellularLocation>
        <location evidence="13">Cell membrane</location>
        <topology evidence="13">Single-pass membrane protein</topology>
    </subcellularLocation>
    <subcellularLocation>
        <location evidence="12">Endomembrane system</location>
        <topology evidence="12">Single-pass membrane protein</topology>
    </subcellularLocation>
</comment>
<comment type="subunit">
    <text evidence="13">F-type ATPases have 2 components, F(1) - the catalytic core - and F(0) - the membrane proton channel. F(1) has five subunits: alpha(3), beta(3), gamma(1), delta(1), epsilon(1). F(0) has three main subunits: a(1), b(2) and c(10-14). The alpha and beta chains form an alternating ring which encloses part of the gamma chain. F(1) is attached to F(0) by a central stalk formed by the gamma and epsilon chains, while a peripheral stalk is formed by the delta and b chains.</text>
</comment>
<sequence>MIDFTSWTFYFEIANLIILYLVFRKYLFKPVTNFMDKRTAKIEESLREAQEKLSEADEIKRSYEKELADIREKSRELIEQARQQAMKTHEEIVNEAKKQAELIISQAREQIERDRQKALDEMKDEIVDISIKIATKVINQQLDFVKDEVYIDKLLHEEGLELWPR</sequence>
<comment type="similarity">
    <text evidence="1 13 14">Belongs to the ATPase B chain family.</text>
</comment>
<dbReference type="Gene3D" id="1.20.5.620">
    <property type="entry name" value="F1F0 ATP synthase subunit B, membrane domain"/>
    <property type="match status" value="1"/>
</dbReference>
<keyword evidence="5 13" id="KW-0812">Transmembrane</keyword>
<dbReference type="InterPro" id="IPR028987">
    <property type="entry name" value="ATP_synth_B-like_membr_sf"/>
</dbReference>
<dbReference type="Proteomes" id="UP000184088">
    <property type="component" value="Unassembled WGS sequence"/>
</dbReference>
<keyword evidence="9 13" id="KW-0472">Membrane</keyword>
<dbReference type="GO" id="GO:0046933">
    <property type="term" value="F:proton-transporting ATP synthase activity, rotational mechanism"/>
    <property type="evidence" value="ECO:0007669"/>
    <property type="project" value="UniProtKB-UniRule"/>
</dbReference>
<evidence type="ECO:0000256" key="13">
    <source>
        <dbReference type="HAMAP-Rule" id="MF_01398"/>
    </source>
</evidence>
<dbReference type="HAMAP" id="MF_01398">
    <property type="entry name" value="ATP_synth_b_bprime"/>
    <property type="match status" value="1"/>
</dbReference>
<keyword evidence="10 13" id="KW-0066">ATP synthesis</keyword>
<dbReference type="OrthoDB" id="9795863at2"/>
<organism evidence="16 17">
    <name type="scientific">Caldanaerobius fijiensis DSM 17918</name>
    <dbReference type="NCBI Taxonomy" id="1121256"/>
    <lineage>
        <taxon>Bacteria</taxon>
        <taxon>Bacillati</taxon>
        <taxon>Bacillota</taxon>
        <taxon>Clostridia</taxon>
        <taxon>Thermoanaerobacterales</taxon>
        <taxon>Thermoanaerobacteraceae</taxon>
        <taxon>Caldanaerobius</taxon>
    </lineage>
</organism>
<comment type="function">
    <text evidence="11 13">F(1)F(0) ATP synthase produces ATP from ADP in the presence of a proton or sodium gradient. F-type ATPases consist of two structural domains, F(1) containing the extramembraneous catalytic core and F(0) containing the membrane proton channel, linked together by a central stalk and a peripheral stalk. During catalysis, ATP synthesis in the catalytic domain of F(1) is coupled via a rotary mechanism of the central stalk subunits to proton translocation.</text>
</comment>
<dbReference type="InterPro" id="IPR002146">
    <property type="entry name" value="ATP_synth_b/b'su_bac/chlpt"/>
</dbReference>
<dbReference type="EMBL" id="FQVH01000009">
    <property type="protein sequence ID" value="SHE98636.1"/>
    <property type="molecule type" value="Genomic_DNA"/>
</dbReference>
<keyword evidence="8 13" id="KW-0406">Ion transport</keyword>
<keyword evidence="17" id="KW-1185">Reference proteome</keyword>
<evidence type="ECO:0000256" key="6">
    <source>
        <dbReference type="ARBA" id="ARBA00022781"/>
    </source>
</evidence>
<keyword evidence="4 13" id="KW-0138">CF(0)</keyword>
<evidence type="ECO:0000256" key="5">
    <source>
        <dbReference type="ARBA" id="ARBA00022692"/>
    </source>
</evidence>
<evidence type="ECO:0000256" key="1">
    <source>
        <dbReference type="ARBA" id="ARBA00005513"/>
    </source>
</evidence>
<dbReference type="GO" id="GO:0045259">
    <property type="term" value="C:proton-transporting ATP synthase complex"/>
    <property type="evidence" value="ECO:0007669"/>
    <property type="project" value="UniProtKB-KW"/>
</dbReference>
<feature type="transmembrane region" description="Helical" evidence="13">
    <location>
        <begin position="6"/>
        <end position="23"/>
    </location>
</feature>
<dbReference type="PANTHER" id="PTHR33445:SF1">
    <property type="entry name" value="ATP SYNTHASE SUBUNIT B"/>
    <property type="match status" value="1"/>
</dbReference>
<evidence type="ECO:0000256" key="7">
    <source>
        <dbReference type="ARBA" id="ARBA00022989"/>
    </source>
</evidence>
<dbReference type="PANTHER" id="PTHR33445">
    <property type="entry name" value="ATP SYNTHASE SUBUNIT B', CHLOROPLASTIC"/>
    <property type="match status" value="1"/>
</dbReference>
<dbReference type="AlphaFoldDB" id="A0A1M4XZ65"/>
<protein>
    <recommendedName>
        <fullName evidence="13">ATP synthase subunit b</fullName>
    </recommendedName>
    <alternativeName>
        <fullName evidence="13">ATP synthase F(0) sector subunit b</fullName>
    </alternativeName>
    <alternativeName>
        <fullName evidence="13">ATPase subunit I</fullName>
    </alternativeName>
    <alternativeName>
        <fullName evidence="13">F-type ATPase subunit b</fullName>
        <shortName evidence="13">F-ATPase subunit b</shortName>
    </alternativeName>
</protein>
<evidence type="ECO:0000256" key="3">
    <source>
        <dbReference type="ARBA" id="ARBA00022475"/>
    </source>
</evidence>
<evidence type="ECO:0000313" key="17">
    <source>
        <dbReference type="Proteomes" id="UP000184088"/>
    </source>
</evidence>
<comment type="function">
    <text evidence="13">Component of the F(0) channel, it forms part of the peripheral stalk, linking F(1) to F(0).</text>
</comment>
<evidence type="ECO:0000256" key="15">
    <source>
        <dbReference type="SAM" id="Coils"/>
    </source>
</evidence>
<name>A0A1M4XZ65_9THEO</name>
<keyword evidence="2 13" id="KW-0813">Transport</keyword>
<keyword evidence="3 13" id="KW-1003">Cell membrane</keyword>
<dbReference type="SUPFAM" id="SSF81573">
    <property type="entry name" value="F1F0 ATP synthase subunit B, membrane domain"/>
    <property type="match status" value="1"/>
</dbReference>
<accession>A0A1M4XZ65</accession>
<dbReference type="CDD" id="cd06503">
    <property type="entry name" value="ATP-synt_Fo_b"/>
    <property type="match status" value="1"/>
</dbReference>
<evidence type="ECO:0000256" key="14">
    <source>
        <dbReference type="RuleBase" id="RU003848"/>
    </source>
</evidence>
<dbReference type="STRING" id="1121256.SAMN02746089_01109"/>
<keyword evidence="6 13" id="KW-0375">Hydrogen ion transport</keyword>
<dbReference type="NCBIfam" id="TIGR01144">
    <property type="entry name" value="ATP_synt_b"/>
    <property type="match status" value="1"/>
</dbReference>
<gene>
    <name evidence="13" type="primary">atpF</name>
    <name evidence="16" type="ORF">SAMN02746089_01109</name>
</gene>
<dbReference type="GO" id="GO:0012505">
    <property type="term" value="C:endomembrane system"/>
    <property type="evidence" value="ECO:0007669"/>
    <property type="project" value="UniProtKB-SubCell"/>
</dbReference>
<feature type="coiled-coil region" evidence="15">
    <location>
        <begin position="39"/>
        <end position="128"/>
    </location>
</feature>
<evidence type="ECO:0000256" key="4">
    <source>
        <dbReference type="ARBA" id="ARBA00022547"/>
    </source>
</evidence>
<keyword evidence="7 13" id="KW-1133">Transmembrane helix</keyword>